<dbReference type="EMBL" id="JBHSFQ010000029">
    <property type="protein sequence ID" value="MFC4564871.1"/>
    <property type="molecule type" value="Genomic_DNA"/>
</dbReference>
<sequence length="101" mass="10727">MDVCTGRLTFCGVHEHSPFGGDVVMAAPKGTWARVVEEPRNAIIGCAHPPGAPLSEVAPAEADGTSRTPIREALEQLQVEGLVEIRRGSAPSCAAPRRARW</sequence>
<organism evidence="5 6">
    <name type="scientific">Nocardiopsis mangrovi</name>
    <dbReference type="NCBI Taxonomy" id="1179818"/>
    <lineage>
        <taxon>Bacteria</taxon>
        <taxon>Bacillati</taxon>
        <taxon>Actinomycetota</taxon>
        <taxon>Actinomycetes</taxon>
        <taxon>Streptosporangiales</taxon>
        <taxon>Nocardiopsidaceae</taxon>
        <taxon>Nocardiopsis</taxon>
    </lineage>
</organism>
<dbReference type="Pfam" id="PF00392">
    <property type="entry name" value="GntR"/>
    <property type="match status" value="1"/>
</dbReference>
<keyword evidence="1" id="KW-0805">Transcription regulation</keyword>
<reference evidence="6" key="1">
    <citation type="journal article" date="2019" name="Int. J. Syst. Evol. Microbiol.">
        <title>The Global Catalogue of Microorganisms (GCM) 10K type strain sequencing project: providing services to taxonomists for standard genome sequencing and annotation.</title>
        <authorList>
            <consortium name="The Broad Institute Genomics Platform"/>
            <consortium name="The Broad Institute Genome Sequencing Center for Infectious Disease"/>
            <person name="Wu L."/>
            <person name="Ma J."/>
        </authorList>
    </citation>
    <scope>NUCLEOTIDE SEQUENCE [LARGE SCALE GENOMIC DNA]</scope>
    <source>
        <strain evidence="6">XZYJ18</strain>
    </source>
</reference>
<protein>
    <submittedName>
        <fullName evidence="5">GntR family transcriptional regulator</fullName>
    </submittedName>
</protein>
<evidence type="ECO:0000313" key="5">
    <source>
        <dbReference type="EMBL" id="MFC4564871.1"/>
    </source>
</evidence>
<dbReference type="SUPFAM" id="SSF46785">
    <property type="entry name" value="Winged helix' DNA-binding domain"/>
    <property type="match status" value="1"/>
</dbReference>
<dbReference type="InterPro" id="IPR036388">
    <property type="entry name" value="WH-like_DNA-bd_sf"/>
</dbReference>
<evidence type="ECO:0000259" key="4">
    <source>
        <dbReference type="PROSITE" id="PS50949"/>
    </source>
</evidence>
<dbReference type="InterPro" id="IPR000524">
    <property type="entry name" value="Tscrpt_reg_HTH_GntR"/>
</dbReference>
<keyword evidence="6" id="KW-1185">Reference proteome</keyword>
<proteinExistence type="predicted"/>
<dbReference type="RefSeq" id="WP_378578387.1">
    <property type="nucleotide sequence ID" value="NZ_JBHSFQ010000029.1"/>
</dbReference>
<accession>A0ABV9E142</accession>
<dbReference type="Gene3D" id="1.10.10.10">
    <property type="entry name" value="Winged helix-like DNA-binding domain superfamily/Winged helix DNA-binding domain"/>
    <property type="match status" value="1"/>
</dbReference>
<gene>
    <name evidence="5" type="ORF">ACFO4E_23685</name>
</gene>
<evidence type="ECO:0000256" key="3">
    <source>
        <dbReference type="ARBA" id="ARBA00023163"/>
    </source>
</evidence>
<name>A0ABV9E142_9ACTN</name>
<dbReference type="SMART" id="SM00345">
    <property type="entry name" value="HTH_GNTR"/>
    <property type="match status" value="1"/>
</dbReference>
<evidence type="ECO:0000256" key="2">
    <source>
        <dbReference type="ARBA" id="ARBA00023125"/>
    </source>
</evidence>
<evidence type="ECO:0000256" key="1">
    <source>
        <dbReference type="ARBA" id="ARBA00023015"/>
    </source>
</evidence>
<keyword evidence="2" id="KW-0238">DNA-binding</keyword>
<keyword evidence="3" id="KW-0804">Transcription</keyword>
<dbReference type="PROSITE" id="PS50949">
    <property type="entry name" value="HTH_GNTR"/>
    <property type="match status" value="1"/>
</dbReference>
<comment type="caution">
    <text evidence="5">The sequence shown here is derived from an EMBL/GenBank/DDBJ whole genome shotgun (WGS) entry which is preliminary data.</text>
</comment>
<dbReference type="Proteomes" id="UP001595923">
    <property type="component" value="Unassembled WGS sequence"/>
</dbReference>
<dbReference type="InterPro" id="IPR036390">
    <property type="entry name" value="WH_DNA-bd_sf"/>
</dbReference>
<feature type="domain" description="HTH gntR-type" evidence="4">
    <location>
        <begin position="29"/>
        <end position="96"/>
    </location>
</feature>
<evidence type="ECO:0000313" key="6">
    <source>
        <dbReference type="Proteomes" id="UP001595923"/>
    </source>
</evidence>